<comment type="subunit">
    <text evidence="3 6">Monomer.</text>
</comment>
<dbReference type="PANTHER" id="PTHR43222:SF11">
    <property type="entry name" value="PHOSPHATASE NUDJ"/>
    <property type="match status" value="1"/>
</dbReference>
<dbReference type="EMBL" id="CP015839">
    <property type="protein sequence ID" value="ANG65239.1"/>
    <property type="molecule type" value="Genomic_DNA"/>
</dbReference>
<dbReference type="Gene3D" id="3.90.79.10">
    <property type="entry name" value="Nucleoside Triphosphate Pyrophosphohydrolase"/>
    <property type="match status" value="1"/>
</dbReference>
<dbReference type="InterPro" id="IPR000086">
    <property type="entry name" value="NUDIX_hydrolase_dom"/>
</dbReference>
<evidence type="ECO:0000256" key="3">
    <source>
        <dbReference type="ARBA" id="ARBA00011245"/>
    </source>
</evidence>
<dbReference type="KEGG" id="mars:A8C75_12185"/>
<keyword evidence="5 6" id="KW-0378">Hydrolase</keyword>
<evidence type="ECO:0000256" key="5">
    <source>
        <dbReference type="ARBA" id="ARBA00022801"/>
    </source>
</evidence>
<dbReference type="PROSITE" id="PS00893">
    <property type="entry name" value="NUDIX_BOX"/>
    <property type="match status" value="1"/>
</dbReference>
<dbReference type="Pfam" id="PF00293">
    <property type="entry name" value="NUDIX"/>
    <property type="match status" value="1"/>
</dbReference>
<protein>
    <recommendedName>
        <fullName evidence="4 6">Phosphatase NudJ</fullName>
        <ecNumber evidence="6">3.6.1.-</ecNumber>
    </recommendedName>
</protein>
<dbReference type="PROSITE" id="PS51462">
    <property type="entry name" value="NUDIX"/>
    <property type="match status" value="1"/>
</dbReference>
<dbReference type="OrthoDB" id="8594221at2"/>
<proteinExistence type="inferred from homology"/>
<gene>
    <name evidence="6" type="primary">nudJ</name>
    <name evidence="8" type="ORF">A8C75_12185</name>
</gene>
<comment type="similarity">
    <text evidence="2 6">Belongs to the Nudix hydrolase family. NudJ subfamily.</text>
</comment>
<evidence type="ECO:0000313" key="9">
    <source>
        <dbReference type="Proteomes" id="UP000078070"/>
    </source>
</evidence>
<dbReference type="GO" id="GO:0004787">
    <property type="term" value="F:thiamine diphosphate phosphatase activity"/>
    <property type="evidence" value="ECO:0007669"/>
    <property type="project" value="InterPro"/>
</dbReference>
<dbReference type="AlphaFoldDB" id="A0A1A9F663"/>
<dbReference type="CDD" id="cd03675">
    <property type="entry name" value="NUDIX_Hydrolase"/>
    <property type="match status" value="1"/>
</dbReference>
<dbReference type="InterPro" id="IPR033713">
    <property type="entry name" value="NudJ"/>
</dbReference>
<dbReference type="STRING" id="1821621.A8C75_12185"/>
<accession>A0A1A9F663</accession>
<dbReference type="Proteomes" id="UP000078070">
    <property type="component" value="Chromosome"/>
</dbReference>
<dbReference type="InterPro" id="IPR015797">
    <property type="entry name" value="NUDIX_hydrolase-like_dom_sf"/>
</dbReference>
<evidence type="ECO:0000313" key="8">
    <source>
        <dbReference type="EMBL" id="ANG65239.1"/>
    </source>
</evidence>
<evidence type="ECO:0000256" key="6">
    <source>
        <dbReference type="RuleBase" id="RU364043"/>
    </source>
</evidence>
<reference evidence="8 9" key="2">
    <citation type="journal article" date="2018" name="Int. J. Syst. Evol. Microbiol.">
        <title>Marinobacterium aestuarii sp. nov., a benzene-degrading marine bacterium isolated from estuary sediment.</title>
        <authorList>
            <person name="Bae S.S."/>
            <person name="Jung J."/>
            <person name="Chung D."/>
            <person name="Baek K."/>
        </authorList>
    </citation>
    <scope>NUCLEOTIDE SEQUENCE [LARGE SCALE GENOMIC DNA]</scope>
    <source>
        <strain evidence="8 9">ST58-10</strain>
    </source>
</reference>
<feature type="domain" description="Nudix hydrolase" evidence="7">
    <location>
        <begin position="4"/>
        <end position="134"/>
    </location>
</feature>
<evidence type="ECO:0000256" key="4">
    <source>
        <dbReference type="ARBA" id="ARBA00015552"/>
    </source>
</evidence>
<keyword evidence="9" id="KW-1185">Reference proteome</keyword>
<keyword evidence="6" id="KW-0460">Magnesium</keyword>
<organism evidence="8 9">
    <name type="scientific">Marinobacterium aestuarii</name>
    <dbReference type="NCBI Taxonomy" id="1821621"/>
    <lineage>
        <taxon>Bacteria</taxon>
        <taxon>Pseudomonadati</taxon>
        <taxon>Pseudomonadota</taxon>
        <taxon>Gammaproteobacteria</taxon>
        <taxon>Oceanospirillales</taxon>
        <taxon>Oceanospirillaceae</taxon>
        <taxon>Marinobacterium</taxon>
    </lineage>
</organism>
<evidence type="ECO:0000256" key="2">
    <source>
        <dbReference type="ARBA" id="ARBA00007608"/>
    </source>
</evidence>
<dbReference type="InterPro" id="IPR020084">
    <property type="entry name" value="NUDIX_hydrolase_CS"/>
</dbReference>
<dbReference type="SUPFAM" id="SSF55811">
    <property type="entry name" value="Nudix"/>
    <property type="match status" value="1"/>
</dbReference>
<evidence type="ECO:0000259" key="7">
    <source>
        <dbReference type="PROSITE" id="PS51462"/>
    </source>
</evidence>
<evidence type="ECO:0000256" key="1">
    <source>
        <dbReference type="ARBA" id="ARBA00001946"/>
    </source>
</evidence>
<reference evidence="9" key="1">
    <citation type="submission" date="2016-05" db="EMBL/GenBank/DDBJ databases">
        <authorList>
            <person name="Baek K."/>
            <person name="Yang S.-J."/>
        </authorList>
    </citation>
    <scope>NUCLEOTIDE SEQUENCE [LARGE SCALE GENOMIC DNA]</scope>
    <source>
        <strain evidence="9">ST58-10</strain>
    </source>
</reference>
<name>A0A1A9F663_9GAMM</name>
<sequence>MCWTPHATVATIVERDGRFLMVEENSDGKRVFNQPAGHVEEDETIVAAAVRETLEETGWQVRPESLVGLYTYKAPSNGVTYYRFCFVATLLARGQDYRLDDDIIATHWFSRDELHERHDQLRSPLVLQCIDDYLAGRRYPLEFVTEHSALRSDPTSP</sequence>
<dbReference type="PANTHER" id="PTHR43222">
    <property type="entry name" value="NUDIX HYDROLASE 23"/>
    <property type="match status" value="1"/>
</dbReference>
<dbReference type="GO" id="GO:0017111">
    <property type="term" value="F:ribonucleoside triphosphate phosphatase activity"/>
    <property type="evidence" value="ECO:0007669"/>
    <property type="project" value="InterPro"/>
</dbReference>
<dbReference type="GO" id="GO:0017110">
    <property type="term" value="F:nucleoside diphosphate phosphatase activity"/>
    <property type="evidence" value="ECO:0007669"/>
    <property type="project" value="InterPro"/>
</dbReference>
<comment type="cofactor">
    <cofactor evidence="1 6">
        <name>Mg(2+)</name>
        <dbReference type="ChEBI" id="CHEBI:18420"/>
    </cofactor>
</comment>
<dbReference type="EC" id="3.6.1.-" evidence="6"/>